<evidence type="ECO:0000256" key="4">
    <source>
        <dbReference type="SAM" id="MobiDB-lite"/>
    </source>
</evidence>
<dbReference type="GO" id="GO:0005634">
    <property type="term" value="C:nucleus"/>
    <property type="evidence" value="ECO:0007669"/>
    <property type="project" value="TreeGrafter"/>
</dbReference>
<evidence type="ECO:0000256" key="2">
    <source>
        <dbReference type="ARBA" id="ARBA00022614"/>
    </source>
</evidence>
<dbReference type="InterPro" id="IPR027038">
    <property type="entry name" value="RanGap"/>
</dbReference>
<dbReference type="PANTHER" id="PTHR24113:SF12">
    <property type="entry name" value="RAN GTPASE-ACTIVATING PROTEIN 1"/>
    <property type="match status" value="1"/>
</dbReference>
<feature type="region of interest" description="Disordered" evidence="4">
    <location>
        <begin position="60"/>
        <end position="99"/>
    </location>
</feature>
<gene>
    <name evidence="5" type="ORF">FisN_1Lh621</name>
</gene>
<dbReference type="EMBL" id="BDSP01000141">
    <property type="protein sequence ID" value="GAX19909.1"/>
    <property type="molecule type" value="Genomic_DNA"/>
</dbReference>
<dbReference type="SMART" id="SM00368">
    <property type="entry name" value="LRR_RI"/>
    <property type="match status" value="7"/>
</dbReference>
<keyword evidence="3" id="KW-0677">Repeat</keyword>
<feature type="region of interest" description="Disordered" evidence="4">
    <location>
        <begin position="1"/>
        <end position="30"/>
    </location>
</feature>
<feature type="compositionally biased region" description="Polar residues" evidence="4">
    <location>
        <begin position="79"/>
        <end position="94"/>
    </location>
</feature>
<dbReference type="GO" id="GO:0005829">
    <property type="term" value="C:cytosol"/>
    <property type="evidence" value="ECO:0007669"/>
    <property type="project" value="TreeGrafter"/>
</dbReference>
<dbReference type="PANTHER" id="PTHR24113">
    <property type="entry name" value="RAN GTPASE-ACTIVATING PROTEIN 1"/>
    <property type="match status" value="1"/>
</dbReference>
<protein>
    <submittedName>
        <fullName evidence="5">Uncharacterized protein</fullName>
    </submittedName>
</protein>
<dbReference type="GO" id="GO:0048471">
    <property type="term" value="C:perinuclear region of cytoplasm"/>
    <property type="evidence" value="ECO:0007669"/>
    <property type="project" value="TreeGrafter"/>
</dbReference>
<proteinExistence type="predicted"/>
<dbReference type="Gene3D" id="3.80.10.10">
    <property type="entry name" value="Ribonuclease Inhibitor"/>
    <property type="match status" value="2"/>
</dbReference>
<name>A0A1Z5K171_FISSO</name>
<evidence type="ECO:0000256" key="1">
    <source>
        <dbReference type="ARBA" id="ARBA00022468"/>
    </source>
</evidence>
<sequence>MDSRDGGLLMAARSISHPVPPQTISADSGSSTFAQMIISSKEERTEDKRESETLSTAYEMLAGRAKRNRAEVEEEIQETGESSSSGDQNQLSTRAQHESFNQEEGEYIVDDNVLAQQRKTMLLVRLQERFPCGRLTMINLSRRGLVADDALLLANAILRNPILSVLKLSYNEIGDEGVSHIAASIGHDGHHHRNLSVLDLGFNSIGDAGCRAIATKCIAGNFILQTLFLAGNCIKRKGAIALAEAILHGSGLTKLHLTANEIGARGLKAIAGAITKHDERAAAQMRVSTKPVPSVEELYIGSIGVRGDELRAIPAMMMSSVSLRCISIAGCGVGDHEMQLLSQAISQNKSLPLEKLVFSFNEISCQGVESLMNAAWGSKSLRVIRLDNNRIQDRGAQLCAVALTSIQMEVLDLSFNRNISTTGIKALMKNISENNSLRSLGLAGIHLDQNSSKALSYALAYNMSLQTLYLDNCNVGYASQRHIVAGIVSNQRASLRLVTGFDIAPIAITLGLPRLPETWSNDQVLGFIRYMWQQWLLKSGRGKASNVMEIRGPAPPAAVAAASKIAFSSLSSDTSDLFQTELHEKLPSEQPPMDRITDALLERTDSGTIEVPTFGDANEKDLKEWTGDRVRTCQVSSYSMVRSALEDPERRNQNLLWLRNHFRSLNDIGRLPFNNADLWQLHQYYFSPPYSDADNDESKVTAAMVVSAAGVTQQPLWGEETAMVASRSISYQTLGDAIAASVGTHHKRRPFDEDENSGEDNKPLAKKAKNFRTRIAYYPRITAKVQELGSRPMDHTLSLLRQLKYTENIMFADRNPYDDTQIKNSDPSQPSHADVEMVLLDLL</sequence>
<evidence type="ECO:0000256" key="3">
    <source>
        <dbReference type="ARBA" id="ARBA00022737"/>
    </source>
</evidence>
<dbReference type="GO" id="GO:0031267">
    <property type="term" value="F:small GTPase binding"/>
    <property type="evidence" value="ECO:0007669"/>
    <property type="project" value="TreeGrafter"/>
</dbReference>
<dbReference type="Pfam" id="PF13516">
    <property type="entry name" value="LRR_6"/>
    <property type="match status" value="4"/>
</dbReference>
<evidence type="ECO:0000313" key="6">
    <source>
        <dbReference type="Proteomes" id="UP000198406"/>
    </source>
</evidence>
<evidence type="ECO:0000313" key="5">
    <source>
        <dbReference type="EMBL" id="GAX19909.1"/>
    </source>
</evidence>
<dbReference type="InterPro" id="IPR032675">
    <property type="entry name" value="LRR_dom_sf"/>
</dbReference>
<reference evidence="5 6" key="1">
    <citation type="journal article" date="2015" name="Plant Cell">
        <title>Oil accumulation by the oleaginous diatom Fistulifera solaris as revealed by the genome and transcriptome.</title>
        <authorList>
            <person name="Tanaka T."/>
            <person name="Maeda Y."/>
            <person name="Veluchamy A."/>
            <person name="Tanaka M."/>
            <person name="Abida H."/>
            <person name="Marechal E."/>
            <person name="Bowler C."/>
            <person name="Muto M."/>
            <person name="Sunaga Y."/>
            <person name="Tanaka M."/>
            <person name="Yoshino T."/>
            <person name="Taniguchi T."/>
            <person name="Fukuda Y."/>
            <person name="Nemoto M."/>
            <person name="Matsumoto M."/>
            <person name="Wong P.S."/>
            <person name="Aburatani S."/>
            <person name="Fujibuchi W."/>
        </authorList>
    </citation>
    <scope>NUCLEOTIDE SEQUENCE [LARGE SCALE GENOMIC DNA]</scope>
    <source>
        <strain evidence="5 6">JPCC DA0580</strain>
    </source>
</reference>
<dbReference type="AlphaFoldDB" id="A0A1Z5K171"/>
<keyword evidence="2" id="KW-0433">Leucine-rich repeat</keyword>
<keyword evidence="1" id="KW-0343">GTPase activation</keyword>
<dbReference type="GO" id="GO:0005096">
    <property type="term" value="F:GTPase activator activity"/>
    <property type="evidence" value="ECO:0007669"/>
    <property type="project" value="UniProtKB-KW"/>
</dbReference>
<dbReference type="OrthoDB" id="192312at2759"/>
<dbReference type="InterPro" id="IPR001611">
    <property type="entry name" value="Leu-rich_rpt"/>
</dbReference>
<dbReference type="SUPFAM" id="SSF52047">
    <property type="entry name" value="RNI-like"/>
    <property type="match status" value="2"/>
</dbReference>
<dbReference type="GO" id="GO:0006913">
    <property type="term" value="P:nucleocytoplasmic transport"/>
    <property type="evidence" value="ECO:0007669"/>
    <property type="project" value="TreeGrafter"/>
</dbReference>
<organism evidence="5 6">
    <name type="scientific">Fistulifera solaris</name>
    <name type="common">Oleaginous diatom</name>
    <dbReference type="NCBI Taxonomy" id="1519565"/>
    <lineage>
        <taxon>Eukaryota</taxon>
        <taxon>Sar</taxon>
        <taxon>Stramenopiles</taxon>
        <taxon>Ochrophyta</taxon>
        <taxon>Bacillariophyta</taxon>
        <taxon>Bacillariophyceae</taxon>
        <taxon>Bacillariophycidae</taxon>
        <taxon>Naviculales</taxon>
        <taxon>Naviculaceae</taxon>
        <taxon>Fistulifera</taxon>
    </lineage>
</organism>
<comment type="caution">
    <text evidence="5">The sequence shown here is derived from an EMBL/GenBank/DDBJ whole genome shotgun (WGS) entry which is preliminary data.</text>
</comment>
<dbReference type="InParanoid" id="A0A1Z5K171"/>
<accession>A0A1Z5K171</accession>
<keyword evidence="6" id="KW-1185">Reference proteome</keyword>
<dbReference type="Proteomes" id="UP000198406">
    <property type="component" value="Unassembled WGS sequence"/>
</dbReference>